<dbReference type="SMART" id="SM01084">
    <property type="entry name" value="CKS"/>
    <property type="match status" value="1"/>
</dbReference>
<reference evidence="6" key="2">
    <citation type="journal article" date="2022" name="Microbiol. Resour. Announc.">
        <title>Whole-Genome Sequence of Entomortierella parvispora E1425, a Mucoromycotan Fungus Associated with Burkholderiaceae-Related Endosymbiotic Bacteria.</title>
        <authorList>
            <person name="Herlambang A."/>
            <person name="Guo Y."/>
            <person name="Takashima Y."/>
            <person name="Narisawa K."/>
            <person name="Ohta H."/>
            <person name="Nishizawa T."/>
        </authorList>
    </citation>
    <scope>NUCLEOTIDE SEQUENCE</scope>
    <source>
        <strain evidence="6">E1425</strain>
    </source>
</reference>
<evidence type="ECO:0000256" key="3">
    <source>
        <dbReference type="ARBA" id="ARBA00023306"/>
    </source>
</evidence>
<feature type="region of interest" description="Disordered" evidence="5">
    <location>
        <begin position="1"/>
        <end position="135"/>
    </location>
</feature>
<dbReference type="GO" id="GO:0016538">
    <property type="term" value="F:cyclin-dependent protein serine/threonine kinase regulator activity"/>
    <property type="evidence" value="ECO:0007669"/>
    <property type="project" value="InterPro"/>
</dbReference>
<feature type="compositionally biased region" description="Polar residues" evidence="5">
    <location>
        <begin position="366"/>
        <end position="379"/>
    </location>
</feature>
<feature type="compositionally biased region" description="Basic residues" evidence="5">
    <location>
        <begin position="429"/>
        <end position="442"/>
    </location>
</feature>
<feature type="compositionally biased region" description="Basic and acidic residues" evidence="5">
    <location>
        <begin position="1"/>
        <end position="12"/>
    </location>
</feature>
<feature type="compositionally biased region" description="Low complexity" evidence="5">
    <location>
        <begin position="90"/>
        <end position="126"/>
    </location>
</feature>
<sequence length="693" mass="79886">MTRAVQRDHPMLDDPDENMPPHHQMQQVQAITSLQRQRSRQAQRPFFDKAAGGLVQAQQHSSHSLQQQLLEDENDTESPIMPDFEELPIQRQGRASQQQSRNSQQYQQQLQQRQYQQQQQHDQLQSHSRHGHSGHPVAYEHEYMQEEEQDHPGDMSAVEIHIDPASLDQDTEMASRFEQSRAKFEDPRYQLQQQYRSDLDKIRASRHRPPTPAPVTRPRGASINNGTHMASAAAPEGMVAAAPDARMELLQREKYIHQKQQLQQQQASQRPSARTELLERSRQPSQQQILGERDGSTGTAHPQLMRQSSAPNMVRGVQSDAAAAMRKRSREEEYQHQQRQQDAYRAAKAAKNAAGEDGSVVRQRAATMTSASAAQVQPQPLTQQHLELHERLQSQEYRRRQLLHQQQQQQQQQGIQVKQEQFSRDQHQPHHQPQQHRQHNHQVKQEPQLQQVAQVDPAKRKRARTNPEHQQHHHQVKKKEEEIVFPANIYVKLVEDPEAGAEWRGLSDRQKLHRQFKIWSDRIEYGNVYSDKVYDYRNVTLPKAMLYHISSSLRSHPDSRIDFSLRPLSEEEWRGLGVQMSRGWDNWTYHAPEPHVLMFRRTVELSRQVHAEVKARQEKDDEEAAKAKAASRGVRVKKEEPGDKSTVASRPSVAAAASGGGQAVAMDVVKIKKEEENDSTTLQLQSQPAHPQH</sequence>
<evidence type="ECO:0000313" key="6">
    <source>
        <dbReference type="EMBL" id="GJJ76733.1"/>
    </source>
</evidence>
<feature type="compositionally biased region" description="Low complexity" evidence="5">
    <location>
        <begin position="647"/>
        <end position="657"/>
    </location>
</feature>
<feature type="region of interest" description="Disordered" evidence="5">
    <location>
        <begin position="614"/>
        <end position="693"/>
    </location>
</feature>
<dbReference type="InterPro" id="IPR036858">
    <property type="entry name" value="Cyclin-dep_kinase_reg-sub_sf"/>
</dbReference>
<dbReference type="SUPFAM" id="SSF55637">
    <property type="entry name" value="Cell cycle regulatory proteins"/>
    <property type="match status" value="1"/>
</dbReference>
<dbReference type="PANTHER" id="PTHR23415">
    <property type="entry name" value="CYCLIN-DEPENDENT KINASES REGULATORY SUBUNIT/60S RIBOSOME SUBUNIT BIOGENESIS PROTEIN NIP7"/>
    <property type="match status" value="1"/>
</dbReference>
<accession>A0A9P3LZZ6</accession>
<feature type="compositionally biased region" description="Polar residues" evidence="5">
    <location>
        <begin position="296"/>
        <end position="311"/>
    </location>
</feature>
<evidence type="ECO:0000256" key="4">
    <source>
        <dbReference type="RuleBase" id="RU311113"/>
    </source>
</evidence>
<keyword evidence="3 4" id="KW-0131">Cell cycle</keyword>
<gene>
    <name evidence="6" type="ORF">EMPS_09092</name>
</gene>
<evidence type="ECO:0000256" key="5">
    <source>
        <dbReference type="SAM" id="MobiDB-lite"/>
    </source>
</evidence>
<reference evidence="6" key="1">
    <citation type="submission" date="2021-11" db="EMBL/GenBank/DDBJ databases">
        <authorList>
            <person name="Herlambang A."/>
            <person name="Guo Y."/>
            <person name="Takashima Y."/>
            <person name="Nishizawa T."/>
        </authorList>
    </citation>
    <scope>NUCLEOTIDE SEQUENCE</scope>
    <source>
        <strain evidence="6">E1425</strain>
    </source>
</reference>
<dbReference type="GO" id="GO:0051301">
    <property type="term" value="P:cell division"/>
    <property type="evidence" value="ECO:0007669"/>
    <property type="project" value="UniProtKB-UniRule"/>
</dbReference>
<dbReference type="EMBL" id="BQFW01000012">
    <property type="protein sequence ID" value="GJJ76733.1"/>
    <property type="molecule type" value="Genomic_DNA"/>
</dbReference>
<comment type="similarity">
    <text evidence="1 4">Belongs to the CKS family.</text>
</comment>
<dbReference type="Gene3D" id="3.30.170.10">
    <property type="entry name" value="Cyclin-dependent kinase, regulatory subunit"/>
    <property type="match status" value="1"/>
</dbReference>
<proteinExistence type="inferred from homology"/>
<feature type="compositionally biased region" description="Low complexity" evidence="5">
    <location>
        <begin position="337"/>
        <end position="358"/>
    </location>
</feature>
<organism evidence="6 7">
    <name type="scientific">Entomortierella parvispora</name>
    <dbReference type="NCBI Taxonomy" id="205924"/>
    <lineage>
        <taxon>Eukaryota</taxon>
        <taxon>Fungi</taxon>
        <taxon>Fungi incertae sedis</taxon>
        <taxon>Mucoromycota</taxon>
        <taxon>Mortierellomycotina</taxon>
        <taxon>Mortierellomycetes</taxon>
        <taxon>Mortierellales</taxon>
        <taxon>Mortierellaceae</taxon>
        <taxon>Entomortierella</taxon>
    </lineage>
</organism>
<feature type="region of interest" description="Disordered" evidence="5">
    <location>
        <begin position="401"/>
        <end position="479"/>
    </location>
</feature>
<feature type="region of interest" description="Disordered" evidence="5">
    <location>
        <begin position="199"/>
        <end position="227"/>
    </location>
</feature>
<dbReference type="Pfam" id="PF01111">
    <property type="entry name" value="CKS"/>
    <property type="match status" value="1"/>
</dbReference>
<evidence type="ECO:0000256" key="2">
    <source>
        <dbReference type="ARBA" id="ARBA00022618"/>
    </source>
</evidence>
<feature type="compositionally biased region" description="Polar residues" evidence="5">
    <location>
        <begin position="679"/>
        <end position="693"/>
    </location>
</feature>
<dbReference type="AlphaFoldDB" id="A0A9P3LZZ6"/>
<feature type="region of interest" description="Disordered" evidence="5">
    <location>
        <begin position="257"/>
        <end position="379"/>
    </location>
</feature>
<name>A0A9P3LZZ6_9FUNG</name>
<comment type="caution">
    <text evidence="6">The sequence shown here is derived from an EMBL/GenBank/DDBJ whole genome shotgun (WGS) entry which is preliminary data.</text>
</comment>
<protein>
    <recommendedName>
        <fullName evidence="4">Cyclin-dependent kinases regulatory subunit</fullName>
    </recommendedName>
</protein>
<evidence type="ECO:0000313" key="7">
    <source>
        <dbReference type="Proteomes" id="UP000827284"/>
    </source>
</evidence>
<feature type="compositionally biased region" description="Polar residues" evidence="5">
    <location>
        <begin position="24"/>
        <end position="34"/>
    </location>
</feature>
<evidence type="ECO:0000256" key="1">
    <source>
        <dbReference type="ARBA" id="ARBA00007782"/>
    </source>
</evidence>
<keyword evidence="7" id="KW-1185">Reference proteome</keyword>
<dbReference type="OrthoDB" id="440676at2759"/>
<comment type="function">
    <text evidence="4">Binds to the catalytic subunit of the cyclin dependent kinases and is essential for their biological function.</text>
</comment>
<feature type="compositionally biased region" description="Low complexity" evidence="5">
    <location>
        <begin position="58"/>
        <end position="69"/>
    </location>
</feature>
<dbReference type="Proteomes" id="UP000827284">
    <property type="component" value="Unassembled WGS sequence"/>
</dbReference>
<keyword evidence="2 4" id="KW-0132">Cell division</keyword>
<dbReference type="InterPro" id="IPR000789">
    <property type="entry name" value="Cyclin-dep_kinase_reg-sub"/>
</dbReference>
<feature type="compositionally biased region" description="Low complexity" evidence="5">
    <location>
        <begin position="258"/>
        <end position="269"/>
    </location>
</feature>
<feature type="compositionally biased region" description="Low complexity" evidence="5">
    <location>
        <begin position="405"/>
        <end position="420"/>
    </location>
</feature>